<reference evidence="10" key="1">
    <citation type="submission" date="2020-02" db="EMBL/GenBank/DDBJ databases">
        <authorList>
            <person name="Meier V. D."/>
        </authorList>
    </citation>
    <scope>NUCLEOTIDE SEQUENCE</scope>
    <source>
        <strain evidence="10">AVDCRST_MAG63</strain>
    </source>
</reference>
<feature type="domain" description="RNA polymerase sigma factor 70 region 4 type 2" evidence="9">
    <location>
        <begin position="121"/>
        <end position="173"/>
    </location>
</feature>
<dbReference type="CDD" id="cd06171">
    <property type="entry name" value="Sigma70_r4"/>
    <property type="match status" value="1"/>
</dbReference>
<gene>
    <name evidence="10" type="ORF">AVDCRST_MAG63-367</name>
</gene>
<dbReference type="GO" id="GO:0016987">
    <property type="term" value="F:sigma factor activity"/>
    <property type="evidence" value="ECO:0007669"/>
    <property type="project" value="UniProtKB-KW"/>
</dbReference>
<dbReference type="PROSITE" id="PS01063">
    <property type="entry name" value="SIGMA70_ECF"/>
    <property type="match status" value="1"/>
</dbReference>
<dbReference type="GO" id="GO:0003677">
    <property type="term" value="F:DNA binding"/>
    <property type="evidence" value="ECO:0007669"/>
    <property type="project" value="UniProtKB-KW"/>
</dbReference>
<dbReference type="InterPro" id="IPR013325">
    <property type="entry name" value="RNA_pol_sigma_r2"/>
</dbReference>
<comment type="similarity">
    <text evidence="1 6">Belongs to the sigma-70 factor family. ECF subfamily.</text>
</comment>
<evidence type="ECO:0000256" key="6">
    <source>
        <dbReference type="RuleBase" id="RU000716"/>
    </source>
</evidence>
<evidence type="ECO:0000256" key="3">
    <source>
        <dbReference type="ARBA" id="ARBA00023082"/>
    </source>
</evidence>
<proteinExistence type="inferred from homology"/>
<keyword evidence="2 6" id="KW-0805">Transcription regulation</keyword>
<name>A0A6J4H4Z2_9BACT</name>
<keyword evidence="5 6" id="KW-0804">Transcription</keyword>
<evidence type="ECO:0000256" key="2">
    <source>
        <dbReference type="ARBA" id="ARBA00023015"/>
    </source>
</evidence>
<organism evidence="10">
    <name type="scientific">uncultured Armatimonadetes bacterium</name>
    <dbReference type="NCBI Taxonomy" id="157466"/>
    <lineage>
        <taxon>Bacteria</taxon>
        <taxon>Bacillati</taxon>
        <taxon>Armatimonadota</taxon>
        <taxon>environmental samples</taxon>
    </lineage>
</organism>
<dbReference type="Pfam" id="PF08281">
    <property type="entry name" value="Sigma70_r4_2"/>
    <property type="match status" value="1"/>
</dbReference>
<protein>
    <recommendedName>
        <fullName evidence="6">RNA polymerase sigma factor</fullName>
    </recommendedName>
</protein>
<dbReference type="InterPro" id="IPR013324">
    <property type="entry name" value="RNA_pol_sigma_r3/r4-like"/>
</dbReference>
<evidence type="ECO:0000256" key="5">
    <source>
        <dbReference type="ARBA" id="ARBA00023163"/>
    </source>
</evidence>
<dbReference type="InterPro" id="IPR007627">
    <property type="entry name" value="RNA_pol_sigma70_r2"/>
</dbReference>
<evidence type="ECO:0000313" key="10">
    <source>
        <dbReference type="EMBL" id="CAA9215140.1"/>
    </source>
</evidence>
<accession>A0A6J4H4Z2</accession>
<evidence type="ECO:0000256" key="4">
    <source>
        <dbReference type="ARBA" id="ARBA00023125"/>
    </source>
</evidence>
<dbReference type="SUPFAM" id="SSF88946">
    <property type="entry name" value="Sigma2 domain of RNA polymerase sigma factors"/>
    <property type="match status" value="1"/>
</dbReference>
<dbReference type="InterPro" id="IPR014284">
    <property type="entry name" value="RNA_pol_sigma-70_dom"/>
</dbReference>
<dbReference type="PANTHER" id="PTHR43133">
    <property type="entry name" value="RNA POLYMERASE ECF-TYPE SIGMA FACTO"/>
    <property type="match status" value="1"/>
</dbReference>
<dbReference type="GO" id="GO:0006352">
    <property type="term" value="P:DNA-templated transcription initiation"/>
    <property type="evidence" value="ECO:0007669"/>
    <property type="project" value="InterPro"/>
</dbReference>
<dbReference type="InterPro" id="IPR039425">
    <property type="entry name" value="RNA_pol_sigma-70-like"/>
</dbReference>
<dbReference type="Pfam" id="PF04542">
    <property type="entry name" value="Sigma70_r2"/>
    <property type="match status" value="1"/>
</dbReference>
<sequence>MEPDNELVRRAVAGDTEAFTTLCDSHRARVWRIAASVGHAADADDLAQEAIIRAYCALATYRADAPFGAWLCRIALNVAHDYQRSAWRRRIVLWPRTALPDGGGPAVEAPAAAAERRELQRRVRQAVAALPASQRVPLWLSYFEGFTLAELALLEGVPESTLRSRVRAGLRKLERALADLLEDPGEAASPVDRGEAAERRCRT</sequence>
<dbReference type="InterPro" id="IPR000838">
    <property type="entry name" value="RNA_pol_sigma70_ECF_CS"/>
</dbReference>
<dbReference type="Gene3D" id="1.10.1740.10">
    <property type="match status" value="1"/>
</dbReference>
<dbReference type="EMBL" id="CADCTO010000023">
    <property type="protein sequence ID" value="CAA9215140.1"/>
    <property type="molecule type" value="Genomic_DNA"/>
</dbReference>
<evidence type="ECO:0000259" key="9">
    <source>
        <dbReference type="Pfam" id="PF08281"/>
    </source>
</evidence>
<feature type="compositionally biased region" description="Basic and acidic residues" evidence="7">
    <location>
        <begin position="192"/>
        <end position="203"/>
    </location>
</feature>
<feature type="domain" description="RNA polymerase sigma-70 region 2" evidence="8">
    <location>
        <begin position="24"/>
        <end position="89"/>
    </location>
</feature>
<keyword evidence="4 6" id="KW-0238">DNA-binding</keyword>
<dbReference type="AlphaFoldDB" id="A0A6J4H4Z2"/>
<evidence type="ECO:0000256" key="7">
    <source>
        <dbReference type="SAM" id="MobiDB-lite"/>
    </source>
</evidence>
<dbReference type="SUPFAM" id="SSF88659">
    <property type="entry name" value="Sigma3 and sigma4 domains of RNA polymerase sigma factors"/>
    <property type="match status" value="1"/>
</dbReference>
<dbReference type="PANTHER" id="PTHR43133:SF8">
    <property type="entry name" value="RNA POLYMERASE SIGMA FACTOR HI_1459-RELATED"/>
    <property type="match status" value="1"/>
</dbReference>
<dbReference type="NCBIfam" id="TIGR02937">
    <property type="entry name" value="sigma70-ECF"/>
    <property type="match status" value="1"/>
</dbReference>
<dbReference type="InterPro" id="IPR036388">
    <property type="entry name" value="WH-like_DNA-bd_sf"/>
</dbReference>
<keyword evidence="3 6" id="KW-0731">Sigma factor</keyword>
<evidence type="ECO:0000259" key="8">
    <source>
        <dbReference type="Pfam" id="PF04542"/>
    </source>
</evidence>
<dbReference type="Gene3D" id="1.10.10.10">
    <property type="entry name" value="Winged helix-like DNA-binding domain superfamily/Winged helix DNA-binding domain"/>
    <property type="match status" value="1"/>
</dbReference>
<evidence type="ECO:0000256" key="1">
    <source>
        <dbReference type="ARBA" id="ARBA00010641"/>
    </source>
</evidence>
<feature type="region of interest" description="Disordered" evidence="7">
    <location>
        <begin position="184"/>
        <end position="203"/>
    </location>
</feature>
<dbReference type="GO" id="GO:0006950">
    <property type="term" value="P:response to stress"/>
    <property type="evidence" value="ECO:0007669"/>
    <property type="project" value="UniProtKB-ARBA"/>
</dbReference>
<dbReference type="InterPro" id="IPR013249">
    <property type="entry name" value="RNA_pol_sigma70_r4_t2"/>
</dbReference>